<reference evidence="10" key="1">
    <citation type="submission" date="2010-02" db="EMBL/GenBank/DDBJ databases">
        <title>Sequencing and annotation of the Blastocystis hominis genome.</title>
        <authorList>
            <person name="Wincker P."/>
        </authorList>
    </citation>
    <scope>NUCLEOTIDE SEQUENCE</scope>
    <source>
        <strain evidence="10">Singapore isolate B</strain>
    </source>
</reference>
<dbReference type="EMBL" id="FN668644">
    <property type="protein sequence ID" value="CBK21711.2"/>
    <property type="molecule type" value="Genomic_DNA"/>
</dbReference>
<feature type="region of interest" description="Disordered" evidence="8">
    <location>
        <begin position="305"/>
        <end position="380"/>
    </location>
</feature>
<feature type="transmembrane region" description="Helical" evidence="7">
    <location>
        <begin position="15"/>
        <end position="33"/>
    </location>
</feature>
<evidence type="ECO:0000256" key="3">
    <source>
        <dbReference type="ARBA" id="ARBA00022692"/>
    </source>
</evidence>
<feature type="compositionally biased region" description="Basic and acidic residues" evidence="8">
    <location>
        <begin position="369"/>
        <end position="380"/>
    </location>
</feature>
<dbReference type="OrthoDB" id="9909019at2759"/>
<dbReference type="PANTHER" id="PTHR22883:SF203">
    <property type="entry name" value="PALMITOYLTRANSFERASE"/>
    <property type="match status" value="1"/>
</dbReference>
<dbReference type="InParanoid" id="D8M0X2"/>
<evidence type="ECO:0000313" key="11">
    <source>
        <dbReference type="Proteomes" id="UP000008312"/>
    </source>
</evidence>
<comment type="catalytic activity">
    <reaction evidence="7">
        <text>L-cysteinyl-[protein] + hexadecanoyl-CoA = S-hexadecanoyl-L-cysteinyl-[protein] + CoA</text>
        <dbReference type="Rhea" id="RHEA:36683"/>
        <dbReference type="Rhea" id="RHEA-COMP:10131"/>
        <dbReference type="Rhea" id="RHEA-COMP:11032"/>
        <dbReference type="ChEBI" id="CHEBI:29950"/>
        <dbReference type="ChEBI" id="CHEBI:57287"/>
        <dbReference type="ChEBI" id="CHEBI:57379"/>
        <dbReference type="ChEBI" id="CHEBI:74151"/>
        <dbReference type="EC" id="2.3.1.225"/>
    </reaction>
</comment>
<keyword evidence="6 7" id="KW-0012">Acyltransferase</keyword>
<dbReference type="PROSITE" id="PS50216">
    <property type="entry name" value="DHHC"/>
    <property type="match status" value="1"/>
</dbReference>
<dbReference type="Proteomes" id="UP000008312">
    <property type="component" value="Unassembled WGS sequence"/>
</dbReference>
<proteinExistence type="inferred from homology"/>
<dbReference type="GO" id="GO:0006612">
    <property type="term" value="P:protein targeting to membrane"/>
    <property type="evidence" value="ECO:0007669"/>
    <property type="project" value="TreeGrafter"/>
</dbReference>
<evidence type="ECO:0000256" key="2">
    <source>
        <dbReference type="ARBA" id="ARBA00022679"/>
    </source>
</evidence>
<comment type="domain">
    <text evidence="7">The DHHC domain is required for palmitoyltransferase activity.</text>
</comment>
<feature type="compositionally biased region" description="Low complexity" evidence="8">
    <location>
        <begin position="240"/>
        <end position="258"/>
    </location>
</feature>
<keyword evidence="4 7" id="KW-1133">Transmembrane helix</keyword>
<feature type="region of interest" description="Disordered" evidence="8">
    <location>
        <begin position="208"/>
        <end position="272"/>
    </location>
</feature>
<dbReference type="Pfam" id="PF01529">
    <property type="entry name" value="DHHC"/>
    <property type="match status" value="1"/>
</dbReference>
<protein>
    <recommendedName>
        <fullName evidence="7">Palmitoyltransferase</fullName>
        <ecNumber evidence="7">2.3.1.225</ecNumber>
    </recommendedName>
</protein>
<evidence type="ECO:0000256" key="5">
    <source>
        <dbReference type="ARBA" id="ARBA00023136"/>
    </source>
</evidence>
<dbReference type="RefSeq" id="XP_012895759.1">
    <property type="nucleotide sequence ID" value="XM_013040305.1"/>
</dbReference>
<feature type="compositionally biased region" description="Polar residues" evidence="8">
    <location>
        <begin position="228"/>
        <end position="239"/>
    </location>
</feature>
<name>D8M0X2_BLAHO</name>
<evidence type="ECO:0000256" key="4">
    <source>
        <dbReference type="ARBA" id="ARBA00022989"/>
    </source>
</evidence>
<dbReference type="AlphaFoldDB" id="D8M0X2"/>
<evidence type="ECO:0000256" key="1">
    <source>
        <dbReference type="ARBA" id="ARBA00004141"/>
    </source>
</evidence>
<evidence type="ECO:0000256" key="8">
    <source>
        <dbReference type="SAM" id="MobiDB-lite"/>
    </source>
</evidence>
<evidence type="ECO:0000256" key="7">
    <source>
        <dbReference type="RuleBase" id="RU079119"/>
    </source>
</evidence>
<dbReference type="GeneID" id="24919059"/>
<dbReference type="InterPro" id="IPR001594">
    <property type="entry name" value="Palmitoyltrfase_DHHC"/>
</dbReference>
<evidence type="ECO:0000259" key="9">
    <source>
        <dbReference type="Pfam" id="PF01529"/>
    </source>
</evidence>
<feature type="transmembrane region" description="Helical" evidence="7">
    <location>
        <begin position="109"/>
        <end position="136"/>
    </location>
</feature>
<dbReference type="PANTHER" id="PTHR22883">
    <property type="entry name" value="ZINC FINGER DHHC DOMAIN CONTAINING PROTEIN"/>
    <property type="match status" value="1"/>
</dbReference>
<gene>
    <name evidence="10" type="ORF">GSBLH_T00001834001</name>
</gene>
<feature type="compositionally biased region" description="Polar residues" evidence="8">
    <location>
        <begin position="259"/>
        <end position="272"/>
    </location>
</feature>
<feature type="transmembrane region" description="Helical" evidence="7">
    <location>
        <begin position="156"/>
        <end position="175"/>
    </location>
</feature>
<feature type="compositionally biased region" description="Basic and acidic residues" evidence="8">
    <location>
        <begin position="208"/>
        <end position="227"/>
    </location>
</feature>
<comment type="subcellular location">
    <subcellularLocation>
        <location evidence="1">Membrane</location>
        <topology evidence="1">Multi-pass membrane protein</topology>
    </subcellularLocation>
</comment>
<dbReference type="EC" id="2.3.1.225" evidence="7"/>
<comment type="similarity">
    <text evidence="7">Belongs to the DHHC palmitoyltransferase family.</text>
</comment>
<evidence type="ECO:0000256" key="6">
    <source>
        <dbReference type="ARBA" id="ARBA00023315"/>
    </source>
</evidence>
<dbReference type="GO" id="GO:0016020">
    <property type="term" value="C:membrane"/>
    <property type="evidence" value="ECO:0007669"/>
    <property type="project" value="UniProtKB-SubCell"/>
</dbReference>
<keyword evidence="5 7" id="KW-0472">Membrane</keyword>
<dbReference type="GO" id="GO:0005783">
    <property type="term" value="C:endoplasmic reticulum"/>
    <property type="evidence" value="ECO:0007669"/>
    <property type="project" value="TreeGrafter"/>
</dbReference>
<accession>D8M0X2</accession>
<feature type="compositionally biased region" description="Low complexity" evidence="8">
    <location>
        <begin position="319"/>
        <end position="340"/>
    </location>
</feature>
<keyword evidence="11" id="KW-1185">Reference proteome</keyword>
<organism evidence="10">
    <name type="scientific">Blastocystis hominis</name>
    <dbReference type="NCBI Taxonomy" id="12968"/>
    <lineage>
        <taxon>Eukaryota</taxon>
        <taxon>Sar</taxon>
        <taxon>Stramenopiles</taxon>
        <taxon>Bigyra</taxon>
        <taxon>Opalozoa</taxon>
        <taxon>Opalinata</taxon>
        <taxon>Blastocystidae</taxon>
        <taxon>Blastocystis</taxon>
    </lineage>
</organism>
<dbReference type="GO" id="GO:0005794">
    <property type="term" value="C:Golgi apparatus"/>
    <property type="evidence" value="ECO:0007669"/>
    <property type="project" value="TreeGrafter"/>
</dbReference>
<feature type="domain" description="Palmitoyltransferase DHHC" evidence="9">
    <location>
        <begin position="62"/>
        <end position="197"/>
    </location>
</feature>
<sequence length="485" mass="54159">MVFSGHGTFTKCAHGYYTLLLWFLALFSLDSYFHGEIVVGISAIVTTWIDPADPMKETNIGRGHYCYLCRRRVKSSTEHCSPCNKCVEEFDHHCKWLNTCIGKRNYRPFFCILVSLCALCFFLIVVSFIIIILYFVEGELIDKLLATLFWSNFSPVCYLVAVIIYLILNIMVLYLTMDLLIFHIRLYIEGNTTYSHFMQLEKAKKEQEMQERANSIEKNEKNEKNDQSKVSISTPHPFNSAQPTFAAQPSQSSQPSQAIQVTQRVKTTSSSAPVQPVFSVRFSATKPLQDTDTSSSDACVVIGAIPTPTPSKSDVPLMTPSSTPSSSSSSTSSPSRSTHSIVAHPSAGHRTGSNLSGSAGRRFSNEIPLRPEDSEFHRGPAESFSSAWMESDTDYQPGMNIRVQRWTFDSTDLPSTQSSYMQQFSNGHIEPWSTTDMRGFADPPHLNSVDSQHMGNPAELRANTISPKFLDALSDNTPDSELKIT</sequence>
<keyword evidence="3 7" id="KW-0812">Transmembrane</keyword>
<dbReference type="GO" id="GO:0019706">
    <property type="term" value="F:protein-cysteine S-palmitoyltransferase activity"/>
    <property type="evidence" value="ECO:0007669"/>
    <property type="project" value="UniProtKB-EC"/>
</dbReference>
<keyword evidence="2 7" id="KW-0808">Transferase</keyword>
<evidence type="ECO:0000313" key="10">
    <source>
        <dbReference type="EMBL" id="CBK21711.2"/>
    </source>
</evidence>
<dbReference type="InterPro" id="IPR039859">
    <property type="entry name" value="PFA4/ZDH16/20/ERF2-like"/>
</dbReference>